<feature type="compositionally biased region" description="Low complexity" evidence="1">
    <location>
        <begin position="764"/>
        <end position="773"/>
    </location>
</feature>
<feature type="compositionally biased region" description="Basic residues" evidence="1">
    <location>
        <begin position="651"/>
        <end position="662"/>
    </location>
</feature>
<dbReference type="AlphaFoldDB" id="A0A8J6AJ83"/>
<gene>
    <name evidence="2" type="ORF">J0S82_002239</name>
</gene>
<feature type="compositionally biased region" description="Pro residues" evidence="1">
    <location>
        <begin position="541"/>
        <end position="562"/>
    </location>
</feature>
<protein>
    <submittedName>
        <fullName evidence="2">Uncharacterized protein</fullName>
    </submittedName>
</protein>
<feature type="compositionally biased region" description="Basic and acidic residues" evidence="1">
    <location>
        <begin position="902"/>
        <end position="911"/>
    </location>
</feature>
<sequence length="930" mass="96705">MHRAAGAAKCFSDEESVFARISEDTDAGSGVSAADGTDHTVPIPRTLAPKSPETVSSVLKASTLLGPGLGLLSAPGPSKHLSVILSSLSPKHADDDGNITLVAPGPEARHVQPHPSVGRPRNPERDEYGGAALRRRAAQRQHTQIVGASESAAGTRVRVDGGQQRRSRRLHAGSGNASPAGARLGRSLTKAPKAERQGVGPSGRPGPALQQRVQPSSCCGGCPRMKDLRKSQGHCGSRLACGGHAAAQGPSRPLPTSRCGAVRTGACSRARAPSPRVQAGALRVLASASFTACPAVLFRPHGRASGTSAAGDTSPAQPCGRPWPSPVLLLLPLPHPRHRTGSVDSGVCLDPVPGQGREGPRAAWVVGTRTETVGRQRLQASSGHLRASPKLCAQPEERAFAARVVLPGPSCCPGVRLCRGPAVRSSAPSTRCRCRGRLGEAVLPAMQFRRHQAGATRRPRRSGPQTGLEAGRRASRAGSPASGSHSSPLTPPPGPGKRPLSRRGPPQSPLAPPHGLAAQRLRPRSAAPSRDPEGPPQRLQPAPPHGPAPPRGPGPASPPGFSPPRLRDRNLREGSRSGGGRSRKPSARRSPGASRTRPRGSGVRRTRHAGDMALLCYNRGCGQRFDPDANADGEARGSRPGAGLAGGARGRGARGRAGRASRRAGCPAAGAGLRRVRAGPAPGAARDSRGPEASGDGPGCRVSASRAPRAETPAARGQGAAGREGRPRPGRPADWGSAPPEGTRRARASGQFRRFRGLRRGPRPRGTLRTWGRATAGLRVSRSRALRPRPSAPARPGRPVPELRAPFPESLGPLPGPRVSASAPCPDPALLARAVAASPGQDGPAARPHCRVRGRWVLEFNRGEARRLWSPSPRPVKRVNAGAQPALHKPRGHGWVPGRGPESGRGHRESGLELRLLNEAVSRVDTCLGE</sequence>
<feature type="compositionally biased region" description="Pro residues" evidence="1">
    <location>
        <begin position="790"/>
        <end position="799"/>
    </location>
</feature>
<feature type="region of interest" description="Disordered" evidence="1">
    <location>
        <begin position="89"/>
        <end position="216"/>
    </location>
</feature>
<dbReference type="EMBL" id="JAGFMF010011436">
    <property type="protein sequence ID" value="KAG8522371.1"/>
    <property type="molecule type" value="Genomic_DNA"/>
</dbReference>
<feature type="compositionally biased region" description="Basic and acidic residues" evidence="1">
    <location>
        <begin position="565"/>
        <end position="575"/>
    </location>
</feature>
<evidence type="ECO:0000313" key="2">
    <source>
        <dbReference type="EMBL" id="KAG8522371.1"/>
    </source>
</evidence>
<feature type="compositionally biased region" description="Basic residues" evidence="1">
    <location>
        <begin position="596"/>
        <end position="607"/>
    </location>
</feature>
<feature type="compositionally biased region" description="Basic residues" evidence="1">
    <location>
        <begin position="753"/>
        <end position="763"/>
    </location>
</feature>
<feature type="compositionally biased region" description="Low complexity" evidence="1">
    <location>
        <begin position="663"/>
        <end position="685"/>
    </location>
</feature>
<feature type="compositionally biased region" description="Basic residues" evidence="1">
    <location>
        <begin position="448"/>
        <end position="461"/>
    </location>
</feature>
<evidence type="ECO:0000313" key="3">
    <source>
        <dbReference type="Proteomes" id="UP000700334"/>
    </source>
</evidence>
<accession>A0A8J6AJ83</accession>
<feature type="region of interest" description="Disordered" evidence="1">
    <location>
        <begin position="445"/>
        <end position="806"/>
    </location>
</feature>
<feature type="compositionally biased region" description="Low complexity" evidence="1">
    <location>
        <begin position="476"/>
        <end position="488"/>
    </location>
</feature>
<keyword evidence="3" id="KW-1185">Reference proteome</keyword>
<organism evidence="2 3">
    <name type="scientific">Galemys pyrenaicus</name>
    <name type="common">Iberian desman</name>
    <name type="synonym">Pyrenean desman</name>
    <dbReference type="NCBI Taxonomy" id="202257"/>
    <lineage>
        <taxon>Eukaryota</taxon>
        <taxon>Metazoa</taxon>
        <taxon>Chordata</taxon>
        <taxon>Craniata</taxon>
        <taxon>Vertebrata</taxon>
        <taxon>Euteleostomi</taxon>
        <taxon>Mammalia</taxon>
        <taxon>Eutheria</taxon>
        <taxon>Laurasiatheria</taxon>
        <taxon>Eulipotyphla</taxon>
        <taxon>Talpidae</taxon>
        <taxon>Galemys</taxon>
    </lineage>
</organism>
<comment type="caution">
    <text evidence="2">The sequence shown here is derived from an EMBL/GenBank/DDBJ whole genome shotgun (WGS) entry which is preliminary data.</text>
</comment>
<evidence type="ECO:0000256" key="1">
    <source>
        <dbReference type="SAM" id="MobiDB-lite"/>
    </source>
</evidence>
<reference evidence="2" key="1">
    <citation type="journal article" date="2021" name="Evol. Appl.">
        <title>The genome of the Pyrenean desman and the effects of bottlenecks and inbreeding on the genomic landscape of an endangered species.</title>
        <authorList>
            <person name="Escoda L."/>
            <person name="Castresana J."/>
        </authorList>
    </citation>
    <scope>NUCLEOTIDE SEQUENCE</scope>
    <source>
        <strain evidence="2">IBE-C5619</strain>
    </source>
</reference>
<proteinExistence type="predicted"/>
<name>A0A8J6AJ83_GALPY</name>
<feature type="region of interest" description="Disordered" evidence="1">
    <location>
        <begin position="869"/>
        <end position="911"/>
    </location>
</feature>
<dbReference type="Proteomes" id="UP000700334">
    <property type="component" value="Unassembled WGS sequence"/>
</dbReference>